<reference evidence="8 9" key="1">
    <citation type="submission" date="2016-02" db="EMBL/GenBank/DDBJ databases">
        <title>Comparison of Clostridium stercorarium subspecies using comparative genomics and transcriptomics.</title>
        <authorList>
            <person name="Schellenberg J."/>
            <person name="Thallinger G."/>
            <person name="Levin D.B."/>
            <person name="Zhang X."/>
            <person name="Alvare G."/>
            <person name="Fristensky B."/>
            <person name="Sparling R."/>
        </authorList>
    </citation>
    <scope>NUCLEOTIDE SEQUENCE [LARGE SCALE GENOMIC DNA]</scope>
    <source>
        <strain evidence="8 9">DSM 2910</strain>
    </source>
</reference>
<name>A0A1B1YC65_THEST</name>
<keyword evidence="5" id="KW-0133">Cell shape</keyword>
<proteinExistence type="inferred from homology"/>
<dbReference type="HAMAP" id="MF_02214">
    <property type="entry name" value="Lipid_II_synth_MurT"/>
    <property type="match status" value="1"/>
</dbReference>
<evidence type="ECO:0000313" key="9">
    <source>
        <dbReference type="Proteomes" id="UP000092971"/>
    </source>
</evidence>
<comment type="subunit">
    <text evidence="5">Forms a heterodimer with GatD.</text>
</comment>
<feature type="domain" description="Mur ligase central" evidence="6">
    <location>
        <begin position="61"/>
        <end position="216"/>
    </location>
</feature>
<keyword evidence="5" id="KW-0961">Cell wall biogenesis/degradation</keyword>
<evidence type="ECO:0000256" key="1">
    <source>
        <dbReference type="ARBA" id="ARBA00004752"/>
    </source>
</evidence>
<evidence type="ECO:0000313" key="8">
    <source>
        <dbReference type="EMBL" id="ANW98361.1"/>
    </source>
</evidence>
<gene>
    <name evidence="5" type="primary">murT</name>
    <name evidence="8" type="ORF">CSTERTH_04555</name>
</gene>
<dbReference type="AlphaFoldDB" id="A0A1B1YC65"/>
<feature type="binding site" evidence="5">
    <location>
        <position position="241"/>
    </location>
    <ligand>
        <name>Zn(2+)</name>
        <dbReference type="ChEBI" id="CHEBI:29105"/>
    </ligand>
</feature>
<evidence type="ECO:0000256" key="4">
    <source>
        <dbReference type="ARBA" id="ARBA00022840"/>
    </source>
</evidence>
<dbReference type="GO" id="GO:0004326">
    <property type="term" value="F:tetrahydrofolylpolyglutamate synthase activity"/>
    <property type="evidence" value="ECO:0007669"/>
    <property type="project" value="InterPro"/>
</dbReference>
<comment type="similarity">
    <text evidence="5">Belongs to the MurCDEF family. MurT subfamily.</text>
</comment>
<organism evidence="8 9">
    <name type="scientific">Thermoclostridium stercorarium subsp. thermolacticum DSM 2910</name>
    <dbReference type="NCBI Taxonomy" id="1121336"/>
    <lineage>
        <taxon>Bacteria</taxon>
        <taxon>Bacillati</taxon>
        <taxon>Bacillota</taxon>
        <taxon>Clostridia</taxon>
        <taxon>Eubacteriales</taxon>
        <taxon>Oscillospiraceae</taxon>
        <taxon>Thermoclostridium</taxon>
    </lineage>
</organism>
<evidence type="ECO:0000256" key="3">
    <source>
        <dbReference type="ARBA" id="ARBA00022741"/>
    </source>
</evidence>
<feature type="domain" description="Lipid II isoglutaminyl synthase (glutamine-hydrolyzing) subunit MurT C-terminal" evidence="7">
    <location>
        <begin position="337"/>
        <end position="451"/>
    </location>
</feature>
<dbReference type="PROSITE" id="PS01011">
    <property type="entry name" value="FOLYLPOLYGLU_SYNT_1"/>
    <property type="match status" value="1"/>
</dbReference>
<dbReference type="GO" id="GO:0008360">
    <property type="term" value="P:regulation of cell shape"/>
    <property type="evidence" value="ECO:0007669"/>
    <property type="project" value="UniProtKB-KW"/>
</dbReference>
<keyword evidence="3 5" id="KW-0547">Nucleotide-binding</keyword>
<keyword evidence="2 5" id="KW-0436">Ligase</keyword>
<dbReference type="EMBL" id="CP014672">
    <property type="protein sequence ID" value="ANW98361.1"/>
    <property type="molecule type" value="Genomic_DNA"/>
</dbReference>
<dbReference type="GO" id="GO:0009252">
    <property type="term" value="P:peptidoglycan biosynthetic process"/>
    <property type="evidence" value="ECO:0007669"/>
    <property type="project" value="UniProtKB-UniRule"/>
</dbReference>
<evidence type="ECO:0000256" key="2">
    <source>
        <dbReference type="ARBA" id="ARBA00022598"/>
    </source>
</evidence>
<sequence length="469" mass="52358">MLMNRLINKILFYLALFIGKAAIHLLRITGRGGTSLPGKLAMAVCPEILRILGSKYRIIMVTGTNGKTTTSRIIEQILTENQIKYVSNKSGANLLSGLVTTLISDVRLNGLPTSATALLEVDEAAFRAASKYVHPAVLVVTNFFRDQLDRYGELYTTVERVREGILNSPETTLILNGDDSLCASLGRNVNNPVIYYGMDKPEETGEEKGAYENNDASFCLYCKTRYEYLYHIYSHLGHFKCPGCGYERPEPLVHVVRVPAMTGEFSVAVIGTPSGNFEAHINLPGLYNIYNALAAVTFAEVLGFSHEKTIKALAHFESGFGRMESIPLGDKNIQVILIKNPTGLSQVLKYLATVEKKSVICFMINDRLADGTDISWLYDVDFEPLREIQNRVSRIFVSGTRAEDMAVCLKYAGIFTDSITIEKNNRIMLDSALNMLNAGETLYILPTYTALLDIRKLLKKRFKLKNFWQ</sequence>
<comment type="catalytic activity">
    <reaction evidence="5">
        <text>beta-D-GlcNAc-(1-&gt;4)-Mur2Ac(oyl-L-Ala-gamma-D-Glu-L-Lys-D-Ala-D-Ala)-di-trans,octa-cis-undecaprenyl diphosphate + ATP = beta-D-GlcNAc-(1-&gt;4)-Mur2Ac(oyl-L-Ala-gamma-D-O-P-Glu-L-Lys-D-Ala-D-Ala)-di-trans,octa-cis-undecaprenyl diphosphate + ADP</text>
        <dbReference type="Rhea" id="RHEA:59488"/>
        <dbReference type="ChEBI" id="CHEBI:30616"/>
        <dbReference type="ChEBI" id="CHEBI:60033"/>
        <dbReference type="ChEBI" id="CHEBI:143132"/>
        <dbReference type="ChEBI" id="CHEBI:456216"/>
    </reaction>
</comment>
<comment type="catalytic activity">
    <reaction evidence="5">
        <text>beta-D-GlcNAc-(1-&gt;4)-Mur2Ac(oyl-L-Ala-gamma-D-Glu-L-Lys-D-Ala-D-Ala)-di-trans,octa-cis-undecaprenyl diphosphate + L-glutamine + ATP + H2O = beta-D-GlcNAc-(1-&gt;4)-Mur2Ac(oyl-L-Ala-D-isoglutaminyl-L-Lys-D-Ala-D-Ala)-di-trans,octa-cis-undecaprenyl diphosphate + L-glutamate + ADP + phosphate + H(+)</text>
        <dbReference type="Rhea" id="RHEA:57928"/>
        <dbReference type="ChEBI" id="CHEBI:15377"/>
        <dbReference type="ChEBI" id="CHEBI:15378"/>
        <dbReference type="ChEBI" id="CHEBI:29985"/>
        <dbReference type="ChEBI" id="CHEBI:30616"/>
        <dbReference type="ChEBI" id="CHEBI:43474"/>
        <dbReference type="ChEBI" id="CHEBI:58359"/>
        <dbReference type="ChEBI" id="CHEBI:60033"/>
        <dbReference type="ChEBI" id="CHEBI:62233"/>
        <dbReference type="ChEBI" id="CHEBI:456216"/>
        <dbReference type="EC" id="6.3.5.13"/>
    </reaction>
</comment>
<feature type="binding site" evidence="5">
    <location>
        <position position="219"/>
    </location>
    <ligand>
        <name>Zn(2+)</name>
        <dbReference type="ChEBI" id="CHEBI:29105"/>
    </ligand>
</feature>
<dbReference type="RefSeq" id="WP_015358650.1">
    <property type="nucleotide sequence ID" value="NZ_CP014672.1"/>
</dbReference>
<dbReference type="InterPro" id="IPR013221">
    <property type="entry name" value="Mur_ligase_cen"/>
</dbReference>
<evidence type="ECO:0000259" key="7">
    <source>
        <dbReference type="Pfam" id="PF08353"/>
    </source>
</evidence>
<dbReference type="Proteomes" id="UP000092971">
    <property type="component" value="Chromosome"/>
</dbReference>
<dbReference type="PANTHER" id="PTHR23135:SF7">
    <property type="entry name" value="LIPID II ISOGLUTAMINYL SYNTHASE (GLUTAMINE-HYDROLYZING) SUBUNIT MURT"/>
    <property type="match status" value="1"/>
</dbReference>
<dbReference type="Gene3D" id="3.40.1190.10">
    <property type="entry name" value="Mur-like, catalytic domain"/>
    <property type="match status" value="1"/>
</dbReference>
<dbReference type="Pfam" id="PF08245">
    <property type="entry name" value="Mur_ligase_M"/>
    <property type="match status" value="1"/>
</dbReference>
<comment type="pathway">
    <text evidence="1 5">Cell wall biogenesis; peptidoglycan biosynthesis.</text>
</comment>
<keyword evidence="5" id="KW-0573">Peptidoglycan synthesis</keyword>
<keyword evidence="4 5" id="KW-0067">ATP-binding</keyword>
<dbReference type="GO" id="GO:0071555">
    <property type="term" value="P:cell wall organization"/>
    <property type="evidence" value="ECO:0007669"/>
    <property type="project" value="UniProtKB-KW"/>
</dbReference>
<dbReference type="GO" id="GO:0008270">
    <property type="term" value="F:zinc ion binding"/>
    <property type="evidence" value="ECO:0007669"/>
    <property type="project" value="UniProtKB-UniRule"/>
</dbReference>
<keyword evidence="5" id="KW-0479">Metal-binding</keyword>
<dbReference type="PANTHER" id="PTHR23135">
    <property type="entry name" value="MUR LIGASE FAMILY MEMBER"/>
    <property type="match status" value="1"/>
</dbReference>
<accession>A0A1B1YC65</accession>
<dbReference type="OrthoDB" id="9803907at2"/>
<dbReference type="InterPro" id="IPR018109">
    <property type="entry name" value="Folylpolyglutamate_synth_CS"/>
</dbReference>
<comment type="function">
    <text evidence="5">The lipid II isoglutaminyl synthase complex catalyzes the formation of alpha-D-isoglutamine in the cell wall lipid II stem peptide. The MurT subunit catalyzes the ATP-dependent amidation of D-glutamate residue of lipid II, converting it to an isoglutamine residue.</text>
</comment>
<comment type="catalytic activity">
    <reaction evidence="5">
        <text>beta-D-GlcNAc-(1-&gt;4)-Mur2Ac(oyl-L-Ala-gamma-D-O-P-Glu-L-Lys-D-Ala-D-Ala)-di-trans,octa-cis-undecaprenyl diphosphate + NH4(+) = beta-D-GlcNAc-(1-&gt;4)-Mur2Ac(oyl-L-Ala-D-isoglutaminyl-L-Lys-D-Ala-D-Ala)-di-trans,octa-cis-undecaprenyl diphosphate + phosphate + H(+)</text>
        <dbReference type="Rhea" id="RHEA:57932"/>
        <dbReference type="ChEBI" id="CHEBI:15378"/>
        <dbReference type="ChEBI" id="CHEBI:28938"/>
        <dbReference type="ChEBI" id="CHEBI:43474"/>
        <dbReference type="ChEBI" id="CHEBI:62233"/>
        <dbReference type="ChEBI" id="CHEBI:143132"/>
    </reaction>
</comment>
<dbReference type="Pfam" id="PF08353">
    <property type="entry name" value="MurT_C"/>
    <property type="match status" value="1"/>
</dbReference>
<dbReference type="GO" id="GO:0005524">
    <property type="term" value="F:ATP binding"/>
    <property type="evidence" value="ECO:0007669"/>
    <property type="project" value="UniProtKB-UniRule"/>
</dbReference>
<dbReference type="SUPFAM" id="SSF53623">
    <property type="entry name" value="MurD-like peptide ligases, catalytic domain"/>
    <property type="match status" value="1"/>
</dbReference>
<feature type="active site" evidence="5">
    <location>
        <position position="373"/>
    </location>
</feature>
<protein>
    <recommendedName>
        <fullName evidence="5">Lipid II isoglutaminyl synthase (glutamine-hydrolyzing) subunit MurT</fullName>
        <ecNumber evidence="5">6.3.5.13</ecNumber>
    </recommendedName>
</protein>
<dbReference type="UniPathway" id="UPA00219"/>
<keyword evidence="5" id="KW-0862">Zinc</keyword>
<dbReference type="GO" id="GO:0140282">
    <property type="term" value="F:carbon-nitrogen ligase activity on lipid II"/>
    <property type="evidence" value="ECO:0007669"/>
    <property type="project" value="UniProtKB-UniRule"/>
</dbReference>
<dbReference type="InterPro" id="IPR036565">
    <property type="entry name" value="Mur-like_cat_sf"/>
</dbReference>
<dbReference type="InterPro" id="IPR043703">
    <property type="entry name" value="Lipid_II_synth_MurT"/>
</dbReference>
<dbReference type="EC" id="6.3.5.13" evidence="5"/>
<evidence type="ECO:0000256" key="5">
    <source>
        <dbReference type="HAMAP-Rule" id="MF_02214"/>
    </source>
</evidence>
<feature type="binding site" evidence="5">
    <location>
        <position position="222"/>
    </location>
    <ligand>
        <name>Zn(2+)</name>
        <dbReference type="ChEBI" id="CHEBI:29105"/>
    </ligand>
</feature>
<evidence type="ECO:0000259" key="6">
    <source>
        <dbReference type="Pfam" id="PF08245"/>
    </source>
</evidence>
<dbReference type="InterPro" id="IPR013564">
    <property type="entry name" value="MurT_C"/>
</dbReference>
<feature type="binding site" evidence="5">
    <location>
        <position position="244"/>
    </location>
    <ligand>
        <name>Zn(2+)</name>
        <dbReference type="ChEBI" id="CHEBI:29105"/>
    </ligand>
</feature>